<proteinExistence type="predicted"/>
<protein>
    <submittedName>
        <fullName evidence="1">Uncharacterized protein</fullName>
    </submittedName>
</protein>
<evidence type="ECO:0000313" key="2">
    <source>
        <dbReference type="Proteomes" id="UP000233837"/>
    </source>
</evidence>
<gene>
    <name evidence="1" type="ORF">MA16_Dca015071</name>
</gene>
<dbReference type="EMBL" id="KZ503414">
    <property type="protein sequence ID" value="PKU64541.1"/>
    <property type="molecule type" value="Genomic_DNA"/>
</dbReference>
<evidence type="ECO:0000313" key="1">
    <source>
        <dbReference type="EMBL" id="PKU64541.1"/>
    </source>
</evidence>
<organism evidence="1 2">
    <name type="scientific">Dendrobium catenatum</name>
    <dbReference type="NCBI Taxonomy" id="906689"/>
    <lineage>
        <taxon>Eukaryota</taxon>
        <taxon>Viridiplantae</taxon>
        <taxon>Streptophyta</taxon>
        <taxon>Embryophyta</taxon>
        <taxon>Tracheophyta</taxon>
        <taxon>Spermatophyta</taxon>
        <taxon>Magnoliopsida</taxon>
        <taxon>Liliopsida</taxon>
        <taxon>Asparagales</taxon>
        <taxon>Orchidaceae</taxon>
        <taxon>Epidendroideae</taxon>
        <taxon>Malaxideae</taxon>
        <taxon>Dendrobiinae</taxon>
        <taxon>Dendrobium</taxon>
    </lineage>
</organism>
<keyword evidence="2" id="KW-1185">Reference proteome</keyword>
<sequence length="237" mass="24220">MDDFPNFCAACRCIGHAVGECRPIVVGLVSALLPQNVKPPVEVSPNPVVPITVNPVVPYVLPAVQGLGCNTGIIEEDVSVLPPVIELGSPVPNSPSPLPVILLNNVIFVDEVIADGSTVKLYEDIVAGLLPSNQAIRTCASAGGCLGYAVNSGPVVDVASVPCFLNGTQVLCVSVHASGDLSPESRLPDSPVILNKNSSPSTLPGFVGPADVGVDAVVPSVCMDFEGDLPTVVGLVN</sequence>
<accession>A0A2I0VMB1</accession>
<dbReference type="AlphaFoldDB" id="A0A2I0VMB1"/>
<reference evidence="1 2" key="2">
    <citation type="journal article" date="2017" name="Nature">
        <title>The Apostasia genome and the evolution of orchids.</title>
        <authorList>
            <person name="Zhang G.Q."/>
            <person name="Liu K.W."/>
            <person name="Li Z."/>
            <person name="Lohaus R."/>
            <person name="Hsiao Y.Y."/>
            <person name="Niu S.C."/>
            <person name="Wang J.Y."/>
            <person name="Lin Y.C."/>
            <person name="Xu Q."/>
            <person name="Chen L.J."/>
            <person name="Yoshida K."/>
            <person name="Fujiwara S."/>
            <person name="Wang Z.W."/>
            <person name="Zhang Y.Q."/>
            <person name="Mitsuda N."/>
            <person name="Wang M."/>
            <person name="Liu G.H."/>
            <person name="Pecoraro L."/>
            <person name="Huang H.X."/>
            <person name="Xiao X.J."/>
            <person name="Lin M."/>
            <person name="Wu X.Y."/>
            <person name="Wu W.L."/>
            <person name="Chen Y.Y."/>
            <person name="Chang S.B."/>
            <person name="Sakamoto S."/>
            <person name="Ohme-Takagi M."/>
            <person name="Yagi M."/>
            <person name="Zeng S.J."/>
            <person name="Shen C.Y."/>
            <person name="Yeh C.M."/>
            <person name="Luo Y.B."/>
            <person name="Tsai W.C."/>
            <person name="Van de Peer Y."/>
            <person name="Liu Z.J."/>
        </authorList>
    </citation>
    <scope>NUCLEOTIDE SEQUENCE [LARGE SCALE GENOMIC DNA]</scope>
    <source>
        <tissue evidence="1">The whole plant</tissue>
    </source>
</reference>
<name>A0A2I0VMB1_9ASPA</name>
<dbReference type="Proteomes" id="UP000233837">
    <property type="component" value="Unassembled WGS sequence"/>
</dbReference>
<reference evidence="1 2" key="1">
    <citation type="journal article" date="2016" name="Sci. Rep.">
        <title>The Dendrobium catenatum Lindl. genome sequence provides insights into polysaccharide synthase, floral development and adaptive evolution.</title>
        <authorList>
            <person name="Zhang G.Q."/>
            <person name="Xu Q."/>
            <person name="Bian C."/>
            <person name="Tsai W.C."/>
            <person name="Yeh C.M."/>
            <person name="Liu K.W."/>
            <person name="Yoshida K."/>
            <person name="Zhang L.S."/>
            <person name="Chang S.B."/>
            <person name="Chen F."/>
            <person name="Shi Y."/>
            <person name="Su Y.Y."/>
            <person name="Zhang Y.Q."/>
            <person name="Chen L.J."/>
            <person name="Yin Y."/>
            <person name="Lin M."/>
            <person name="Huang H."/>
            <person name="Deng H."/>
            <person name="Wang Z.W."/>
            <person name="Zhu S.L."/>
            <person name="Zhao X."/>
            <person name="Deng C."/>
            <person name="Niu S.C."/>
            <person name="Huang J."/>
            <person name="Wang M."/>
            <person name="Liu G.H."/>
            <person name="Yang H.J."/>
            <person name="Xiao X.J."/>
            <person name="Hsiao Y.Y."/>
            <person name="Wu W.L."/>
            <person name="Chen Y.Y."/>
            <person name="Mitsuda N."/>
            <person name="Ohme-Takagi M."/>
            <person name="Luo Y.B."/>
            <person name="Van de Peer Y."/>
            <person name="Liu Z.J."/>
        </authorList>
    </citation>
    <scope>NUCLEOTIDE SEQUENCE [LARGE SCALE GENOMIC DNA]</scope>
    <source>
        <tissue evidence="1">The whole plant</tissue>
    </source>
</reference>